<protein>
    <recommendedName>
        <fullName evidence="3">Fungal lipase-type domain-containing protein</fullName>
    </recommendedName>
</protein>
<feature type="region of interest" description="Disordered" evidence="1">
    <location>
        <begin position="206"/>
        <end position="234"/>
    </location>
</feature>
<organism evidence="4">
    <name type="scientific">Chaetoceros debilis</name>
    <dbReference type="NCBI Taxonomy" id="122233"/>
    <lineage>
        <taxon>Eukaryota</taxon>
        <taxon>Sar</taxon>
        <taxon>Stramenopiles</taxon>
        <taxon>Ochrophyta</taxon>
        <taxon>Bacillariophyta</taxon>
        <taxon>Coscinodiscophyceae</taxon>
        <taxon>Chaetocerotophycidae</taxon>
        <taxon>Chaetocerotales</taxon>
        <taxon>Chaetocerotaceae</taxon>
        <taxon>Chaetoceros</taxon>
    </lineage>
</organism>
<dbReference type="InterPro" id="IPR043367">
    <property type="entry name" value="PLIP1/2/3"/>
</dbReference>
<feature type="region of interest" description="Disordered" evidence="1">
    <location>
        <begin position="98"/>
        <end position="119"/>
    </location>
</feature>
<keyword evidence="2" id="KW-0732">Signal</keyword>
<gene>
    <name evidence="4" type="ORF">CDEB00056_LOCUS348</name>
</gene>
<dbReference type="Gene3D" id="3.40.50.1820">
    <property type="entry name" value="alpha/beta hydrolase"/>
    <property type="match status" value="1"/>
</dbReference>
<sequence>MIRITTMHIRIIQSIALLSLLQAVFSKRSADSLQLYLTTTSDNTDSGANNNSASISTSTSRASTTNYSSARVSNNNRQSQLNTFYLKKRGMAFVHSKVRETRERSRTYSTSSGTGNIPKPFQYFNNNNHGAGTGTGMFTSLLSGRSSGPSSRSRSSSKLNLSFNLSDSWKKICGDDGDGNNGDEETCDVPADLESNLEPRLEKKVSNINNIKNNNNNNSDDDETSPSRENLSMPWSKDFPLASLINVEALLMASGKFPNEPESDDLLVDMVNGSTSTTASTATAKATTSDSDSNGADDNDNNDEKTPKKTRTSLIPRSTADASWETFFSSFQKSIKDLVDSPKSSPTSSSTSSSTSIITTFDLDTFLQETTSTFSPDRVQSLIRTLALDLSVNQNADVFKQVMDGIVATAEKLAREQGVNVSEAAAQARATTKFTAEFLQMANGILLSGYVQGDGNNNGAGGAGPFVDNVALARQVRTSLGDGVNDGDASLPSKPLFHKFPSVTTIPSSEYDMVAMKGAEMAQLSGAIYEDTLPRMHKAGTGSGHSMVVNATTADVIWMISDSIGYESDFVAGSSSASGSGSDGGAQTPILIRTVTIRGFDASDENVDRERLLNQICAADPVPLTLNDDDDDVEKSKNAKTEPSSPSLLQVPLVASSPDTSSSSISNLRVHRGLLGVARQIYADIMPYLDVVGPNHKIVLTGHSIGGALSNLVLFLMTVDRGNVFVQERVKKVFTFGSPPIATVELDGDDVGDGKCAILEELGLPSDLVHGYIQPWDPIPRWFSRIDPLYPLIGDLGSDGVTPYISGPPRTLRPIVRTILETWENWSTFRENYRDVLEQDYIHIGARQFLLMPDPGRYLTDRLVTVNINAHPVEEVLSVSSEELYDALMETFPIDIFTVSLVPNAIRSFIHHFYPAYTEGFEGYVSKKMEEDVEEQQQVAAAASAAISSSTPQASDTAIAMEKEEDNDINSTDNDDDDSRSRIEKEITEVKNLRGPKSNAAVDFADQLGIWVLGGNNFK</sequence>
<feature type="compositionally biased region" description="Acidic residues" evidence="1">
    <location>
        <begin position="963"/>
        <end position="978"/>
    </location>
</feature>
<name>A0A7S3V469_9STRA</name>
<accession>A0A7S3V469</accession>
<feature type="region of interest" description="Disordered" evidence="1">
    <location>
        <begin position="40"/>
        <end position="74"/>
    </location>
</feature>
<feature type="compositionally biased region" description="Low complexity" evidence="1">
    <location>
        <begin position="46"/>
        <end position="70"/>
    </location>
</feature>
<feature type="region of interest" description="Disordered" evidence="1">
    <location>
        <begin position="277"/>
        <end position="316"/>
    </location>
</feature>
<reference evidence="4" key="1">
    <citation type="submission" date="2021-01" db="EMBL/GenBank/DDBJ databases">
        <authorList>
            <person name="Corre E."/>
            <person name="Pelletier E."/>
            <person name="Niang G."/>
            <person name="Scheremetjew M."/>
            <person name="Finn R."/>
            <person name="Kale V."/>
            <person name="Holt S."/>
            <person name="Cochrane G."/>
            <person name="Meng A."/>
            <person name="Brown T."/>
            <person name="Cohen L."/>
        </authorList>
    </citation>
    <scope>NUCLEOTIDE SEQUENCE</scope>
    <source>
        <strain evidence="4">MM31A-1</strain>
    </source>
</reference>
<dbReference type="GO" id="GO:0008970">
    <property type="term" value="F:phospholipase A1 activity"/>
    <property type="evidence" value="ECO:0007669"/>
    <property type="project" value="InterPro"/>
</dbReference>
<evidence type="ECO:0000256" key="2">
    <source>
        <dbReference type="SAM" id="SignalP"/>
    </source>
</evidence>
<dbReference type="PANTHER" id="PTHR46483">
    <property type="entry name" value="PHOSPHOLIPASE A1 PLIP2, CHLOROPLASTIC"/>
    <property type="match status" value="1"/>
</dbReference>
<feature type="chain" id="PRO_5030582095" description="Fungal lipase-type domain-containing protein" evidence="2">
    <location>
        <begin position="27"/>
        <end position="1019"/>
    </location>
</feature>
<dbReference type="SUPFAM" id="SSF53474">
    <property type="entry name" value="alpha/beta-Hydrolases"/>
    <property type="match status" value="1"/>
</dbReference>
<feature type="domain" description="Fungal lipase-type" evidence="3">
    <location>
        <begin position="664"/>
        <end position="746"/>
    </location>
</feature>
<dbReference type="PANTHER" id="PTHR46483:SF4">
    <property type="entry name" value="PHOSPHOLIPASE A1 PLIP2, CHLOROPLASTIC"/>
    <property type="match status" value="1"/>
</dbReference>
<dbReference type="EMBL" id="HBIO01000483">
    <property type="protein sequence ID" value="CAE0455507.1"/>
    <property type="molecule type" value="Transcribed_RNA"/>
</dbReference>
<feature type="signal peptide" evidence="2">
    <location>
        <begin position="1"/>
        <end position="26"/>
    </location>
</feature>
<feature type="region of interest" description="Disordered" evidence="1">
    <location>
        <begin position="623"/>
        <end position="648"/>
    </location>
</feature>
<dbReference type="InterPro" id="IPR002921">
    <property type="entry name" value="Fungal_lipase-type"/>
</dbReference>
<evidence type="ECO:0000256" key="1">
    <source>
        <dbReference type="SAM" id="MobiDB-lite"/>
    </source>
</evidence>
<feature type="region of interest" description="Disordered" evidence="1">
    <location>
        <begin position="962"/>
        <end position="982"/>
    </location>
</feature>
<dbReference type="AlphaFoldDB" id="A0A7S3V469"/>
<feature type="compositionally biased region" description="Low complexity" evidence="1">
    <location>
        <begin position="277"/>
        <end position="294"/>
    </location>
</feature>
<dbReference type="Pfam" id="PF01764">
    <property type="entry name" value="Lipase_3"/>
    <property type="match status" value="1"/>
</dbReference>
<feature type="compositionally biased region" description="Low complexity" evidence="1">
    <location>
        <begin position="207"/>
        <end position="218"/>
    </location>
</feature>
<evidence type="ECO:0000259" key="3">
    <source>
        <dbReference type="Pfam" id="PF01764"/>
    </source>
</evidence>
<dbReference type="GO" id="GO:0006629">
    <property type="term" value="P:lipid metabolic process"/>
    <property type="evidence" value="ECO:0007669"/>
    <property type="project" value="InterPro"/>
</dbReference>
<proteinExistence type="predicted"/>
<dbReference type="InterPro" id="IPR029058">
    <property type="entry name" value="AB_hydrolase_fold"/>
</dbReference>
<evidence type="ECO:0000313" key="4">
    <source>
        <dbReference type="EMBL" id="CAE0455507.1"/>
    </source>
</evidence>